<reference evidence="1 3" key="2">
    <citation type="journal article" date="2018" name="Plant J.">
        <title>The Physcomitrella patens chromosome-scale assembly reveals moss genome structure and evolution.</title>
        <authorList>
            <person name="Lang D."/>
            <person name="Ullrich K.K."/>
            <person name="Murat F."/>
            <person name="Fuchs J."/>
            <person name="Jenkins J."/>
            <person name="Haas F.B."/>
            <person name="Piednoel M."/>
            <person name="Gundlach H."/>
            <person name="Van Bel M."/>
            <person name="Meyberg R."/>
            <person name="Vives C."/>
            <person name="Morata J."/>
            <person name="Symeonidi A."/>
            <person name="Hiss M."/>
            <person name="Muchero W."/>
            <person name="Kamisugi Y."/>
            <person name="Saleh O."/>
            <person name="Blanc G."/>
            <person name="Decker E.L."/>
            <person name="van Gessel N."/>
            <person name="Grimwood J."/>
            <person name="Hayes R.D."/>
            <person name="Graham S.W."/>
            <person name="Gunter L.E."/>
            <person name="McDaniel S.F."/>
            <person name="Hoernstein S.N.W."/>
            <person name="Larsson A."/>
            <person name="Li F.W."/>
            <person name="Perroud P.F."/>
            <person name="Phillips J."/>
            <person name="Ranjan P."/>
            <person name="Rokshar D.S."/>
            <person name="Rothfels C.J."/>
            <person name="Schneider L."/>
            <person name="Shu S."/>
            <person name="Stevenson D.W."/>
            <person name="Thummler F."/>
            <person name="Tillich M."/>
            <person name="Villarreal Aguilar J.C."/>
            <person name="Widiez T."/>
            <person name="Wong G.K."/>
            <person name="Wymore A."/>
            <person name="Zhang Y."/>
            <person name="Zimmer A.D."/>
            <person name="Quatrano R.S."/>
            <person name="Mayer K.F.X."/>
            <person name="Goodstein D."/>
            <person name="Casacuberta J.M."/>
            <person name="Vandepoele K."/>
            <person name="Reski R."/>
            <person name="Cuming A.C."/>
            <person name="Tuskan G.A."/>
            <person name="Maumus F."/>
            <person name="Salse J."/>
            <person name="Schmutz J."/>
            <person name="Rensing S.A."/>
        </authorList>
    </citation>
    <scope>NUCLEOTIDE SEQUENCE [LARGE SCALE GENOMIC DNA]</scope>
    <source>
        <strain evidence="2 3">cv. Gransden 2004</strain>
    </source>
</reference>
<keyword evidence="3" id="KW-1185">Reference proteome</keyword>
<organism evidence="1">
    <name type="scientific">Physcomitrium patens</name>
    <name type="common">Spreading-leaved earth moss</name>
    <name type="synonym">Physcomitrella patens</name>
    <dbReference type="NCBI Taxonomy" id="3218"/>
    <lineage>
        <taxon>Eukaryota</taxon>
        <taxon>Viridiplantae</taxon>
        <taxon>Streptophyta</taxon>
        <taxon>Embryophyta</taxon>
        <taxon>Bryophyta</taxon>
        <taxon>Bryophytina</taxon>
        <taxon>Bryopsida</taxon>
        <taxon>Funariidae</taxon>
        <taxon>Funariales</taxon>
        <taxon>Funariaceae</taxon>
        <taxon>Physcomitrium</taxon>
    </lineage>
</organism>
<evidence type="ECO:0000313" key="2">
    <source>
        <dbReference type="EnsemblPlants" id="Pp3c19_20760V3.1"/>
    </source>
</evidence>
<protein>
    <submittedName>
        <fullName evidence="1 2">Uncharacterized protein</fullName>
    </submittedName>
</protein>
<dbReference type="AlphaFoldDB" id="A0A2K1IZ68"/>
<dbReference type="EnsemblPlants" id="Pp3c19_20760V3.1">
    <property type="protein sequence ID" value="Pp3c19_20760V3.1"/>
    <property type="gene ID" value="Pp3c19_20760"/>
</dbReference>
<dbReference type="EMBL" id="ABEU02000019">
    <property type="protein sequence ID" value="PNR34569.1"/>
    <property type="molecule type" value="Genomic_DNA"/>
</dbReference>
<name>A0A2K1IZ68_PHYPA</name>
<dbReference type="Proteomes" id="UP000006727">
    <property type="component" value="Chromosome 19"/>
</dbReference>
<evidence type="ECO:0000313" key="1">
    <source>
        <dbReference type="EMBL" id="PNR34569.1"/>
    </source>
</evidence>
<dbReference type="Gramene" id="Pp3c19_20760V3.2">
    <property type="protein sequence ID" value="Pp3c19_20760V3.2"/>
    <property type="gene ID" value="Pp3c19_20760"/>
</dbReference>
<gene>
    <name evidence="1" type="ORF">PHYPA_024386</name>
</gene>
<reference evidence="1 3" key="1">
    <citation type="journal article" date="2008" name="Science">
        <title>The Physcomitrella genome reveals evolutionary insights into the conquest of land by plants.</title>
        <authorList>
            <person name="Rensing S."/>
            <person name="Lang D."/>
            <person name="Zimmer A."/>
            <person name="Terry A."/>
            <person name="Salamov A."/>
            <person name="Shapiro H."/>
            <person name="Nishiyama T."/>
            <person name="Perroud P.-F."/>
            <person name="Lindquist E."/>
            <person name="Kamisugi Y."/>
            <person name="Tanahashi T."/>
            <person name="Sakakibara K."/>
            <person name="Fujita T."/>
            <person name="Oishi K."/>
            <person name="Shin-I T."/>
            <person name="Kuroki Y."/>
            <person name="Toyoda A."/>
            <person name="Suzuki Y."/>
            <person name="Hashimoto A."/>
            <person name="Yamaguchi K."/>
            <person name="Sugano A."/>
            <person name="Kohara Y."/>
            <person name="Fujiyama A."/>
            <person name="Anterola A."/>
            <person name="Aoki S."/>
            <person name="Ashton N."/>
            <person name="Barbazuk W.B."/>
            <person name="Barker E."/>
            <person name="Bennetzen J."/>
            <person name="Bezanilla M."/>
            <person name="Blankenship R."/>
            <person name="Cho S.H."/>
            <person name="Dutcher S."/>
            <person name="Estelle M."/>
            <person name="Fawcett J.A."/>
            <person name="Gundlach H."/>
            <person name="Hanada K."/>
            <person name="Heyl A."/>
            <person name="Hicks K.A."/>
            <person name="Hugh J."/>
            <person name="Lohr M."/>
            <person name="Mayer K."/>
            <person name="Melkozernov A."/>
            <person name="Murata T."/>
            <person name="Nelson D."/>
            <person name="Pils B."/>
            <person name="Prigge M."/>
            <person name="Reiss B."/>
            <person name="Renner T."/>
            <person name="Rombauts S."/>
            <person name="Rushton P."/>
            <person name="Sanderfoot A."/>
            <person name="Schween G."/>
            <person name="Shiu S.-H."/>
            <person name="Stueber K."/>
            <person name="Theodoulou F.L."/>
            <person name="Tu H."/>
            <person name="Van de Peer Y."/>
            <person name="Verrier P.J."/>
            <person name="Waters E."/>
            <person name="Wood A."/>
            <person name="Yang L."/>
            <person name="Cove D."/>
            <person name="Cuming A."/>
            <person name="Hasebe M."/>
            <person name="Lucas S."/>
            <person name="Mishler D.B."/>
            <person name="Reski R."/>
            <person name="Grigoriev I."/>
            <person name="Quatrano R.S."/>
            <person name="Boore J.L."/>
        </authorList>
    </citation>
    <scope>NUCLEOTIDE SEQUENCE [LARGE SCALE GENOMIC DNA]</scope>
    <source>
        <strain evidence="2 3">cv. Gransden 2004</strain>
    </source>
</reference>
<dbReference type="InParanoid" id="A0A2K1IZ68"/>
<dbReference type="PaxDb" id="3218-PP1S433_17V6.1"/>
<dbReference type="Gramene" id="Pp3c19_20760V3.1">
    <property type="protein sequence ID" value="Pp3c19_20760V3.1"/>
    <property type="gene ID" value="Pp3c19_20760"/>
</dbReference>
<proteinExistence type="predicted"/>
<evidence type="ECO:0000313" key="3">
    <source>
        <dbReference type="Proteomes" id="UP000006727"/>
    </source>
</evidence>
<sequence>MSYKPMDHLHQIEVSHHDLKEISSEEQERGFRSTQFWSIAFIKD</sequence>
<reference evidence="2" key="3">
    <citation type="submission" date="2020-12" db="UniProtKB">
        <authorList>
            <consortium name="EnsemblPlants"/>
        </authorList>
    </citation>
    <scope>IDENTIFICATION</scope>
</reference>
<dbReference type="EnsemblPlants" id="Pp3c19_20760V3.2">
    <property type="protein sequence ID" value="Pp3c19_20760V3.2"/>
    <property type="gene ID" value="Pp3c19_20760"/>
</dbReference>
<accession>A0A2K1IZ68</accession>